<dbReference type="InterPro" id="IPR029787">
    <property type="entry name" value="Nucleotide_cyclase"/>
</dbReference>
<dbReference type="CDD" id="cd01949">
    <property type="entry name" value="GGDEF"/>
    <property type="match status" value="2"/>
</dbReference>
<feature type="transmembrane region" description="Helical" evidence="2">
    <location>
        <begin position="57"/>
        <end position="78"/>
    </location>
</feature>
<dbReference type="InterPro" id="IPR000160">
    <property type="entry name" value="GGDEF_dom"/>
</dbReference>
<feature type="region of interest" description="Disordered" evidence="1">
    <location>
        <begin position="696"/>
        <end position="728"/>
    </location>
</feature>
<feature type="transmembrane region" description="Helical" evidence="2">
    <location>
        <begin position="141"/>
        <end position="160"/>
    </location>
</feature>
<dbReference type="PANTHER" id="PTHR45138:SF9">
    <property type="entry name" value="DIGUANYLATE CYCLASE DGCM-RELATED"/>
    <property type="match status" value="1"/>
</dbReference>
<keyword evidence="4" id="KW-0548">Nucleotidyltransferase</keyword>
<keyword evidence="5" id="KW-1185">Reference proteome</keyword>
<keyword evidence="2" id="KW-0812">Transmembrane</keyword>
<dbReference type="Pfam" id="PF00990">
    <property type="entry name" value="GGDEF"/>
    <property type="match status" value="2"/>
</dbReference>
<dbReference type="PROSITE" id="PS50887">
    <property type="entry name" value="GGDEF"/>
    <property type="match status" value="2"/>
</dbReference>
<name>A0ABV7WCV0_9MICO</name>
<keyword evidence="4" id="KW-0808">Transferase</keyword>
<feature type="domain" description="GGDEF" evidence="3">
    <location>
        <begin position="229"/>
        <end position="355"/>
    </location>
</feature>
<feature type="domain" description="GGDEF" evidence="3">
    <location>
        <begin position="582"/>
        <end position="704"/>
    </location>
</feature>
<evidence type="ECO:0000259" key="3">
    <source>
        <dbReference type="PROSITE" id="PS50887"/>
    </source>
</evidence>
<comment type="caution">
    <text evidence="4">The sequence shown here is derived from an EMBL/GenBank/DDBJ whole genome shotgun (WGS) entry which is preliminary data.</text>
</comment>
<feature type="transmembrane region" description="Helical" evidence="2">
    <location>
        <begin position="383"/>
        <end position="401"/>
    </location>
</feature>
<evidence type="ECO:0000256" key="1">
    <source>
        <dbReference type="SAM" id="MobiDB-lite"/>
    </source>
</evidence>
<evidence type="ECO:0000313" key="5">
    <source>
        <dbReference type="Proteomes" id="UP001595685"/>
    </source>
</evidence>
<reference evidence="5" key="1">
    <citation type="journal article" date="2019" name="Int. J. Syst. Evol. Microbiol.">
        <title>The Global Catalogue of Microorganisms (GCM) 10K type strain sequencing project: providing services to taxonomists for standard genome sequencing and annotation.</title>
        <authorList>
            <consortium name="The Broad Institute Genomics Platform"/>
            <consortium name="The Broad Institute Genome Sequencing Center for Infectious Disease"/>
            <person name="Wu L."/>
            <person name="Ma J."/>
        </authorList>
    </citation>
    <scope>NUCLEOTIDE SEQUENCE [LARGE SCALE GENOMIC DNA]</scope>
    <source>
        <strain evidence="5">NCAIM B.02333</strain>
    </source>
</reference>
<feature type="region of interest" description="Disordered" evidence="1">
    <location>
        <begin position="341"/>
        <end position="364"/>
    </location>
</feature>
<keyword evidence="2" id="KW-1133">Transmembrane helix</keyword>
<organism evidence="4 5">
    <name type="scientific">Aquipuribacter hungaricus</name>
    <dbReference type="NCBI Taxonomy" id="545624"/>
    <lineage>
        <taxon>Bacteria</taxon>
        <taxon>Bacillati</taxon>
        <taxon>Actinomycetota</taxon>
        <taxon>Actinomycetes</taxon>
        <taxon>Micrococcales</taxon>
        <taxon>Intrasporangiaceae</taxon>
        <taxon>Aquipuribacter</taxon>
    </lineage>
</organism>
<dbReference type="EC" id="2.7.7.65" evidence="4"/>
<feature type="transmembrane region" description="Helical" evidence="2">
    <location>
        <begin position="85"/>
        <end position="105"/>
    </location>
</feature>
<feature type="transmembrane region" description="Helical" evidence="2">
    <location>
        <begin position="513"/>
        <end position="532"/>
    </location>
</feature>
<dbReference type="RefSeq" id="WP_376983676.1">
    <property type="nucleotide sequence ID" value="NZ_JBHRWW010000002.1"/>
</dbReference>
<dbReference type="InterPro" id="IPR050469">
    <property type="entry name" value="Diguanylate_Cyclase"/>
</dbReference>
<evidence type="ECO:0000256" key="2">
    <source>
        <dbReference type="SAM" id="Phobius"/>
    </source>
</evidence>
<feature type="transmembrane region" description="Helical" evidence="2">
    <location>
        <begin position="117"/>
        <end position="134"/>
    </location>
</feature>
<dbReference type="SUPFAM" id="SSF55073">
    <property type="entry name" value="Nucleotide cyclase"/>
    <property type="match status" value="2"/>
</dbReference>
<dbReference type="InterPro" id="IPR043128">
    <property type="entry name" value="Rev_trsase/Diguanyl_cyclase"/>
</dbReference>
<feature type="transmembrane region" description="Helical" evidence="2">
    <location>
        <begin position="489"/>
        <end position="507"/>
    </location>
</feature>
<dbReference type="SMART" id="SM00267">
    <property type="entry name" value="GGDEF"/>
    <property type="match status" value="2"/>
</dbReference>
<dbReference type="Gene3D" id="3.30.70.270">
    <property type="match status" value="2"/>
</dbReference>
<evidence type="ECO:0000313" key="4">
    <source>
        <dbReference type="EMBL" id="MFC3687663.1"/>
    </source>
</evidence>
<proteinExistence type="predicted"/>
<feature type="transmembrane region" description="Helical" evidence="2">
    <location>
        <begin position="436"/>
        <end position="459"/>
    </location>
</feature>
<dbReference type="GO" id="GO:0052621">
    <property type="term" value="F:diguanylate cyclase activity"/>
    <property type="evidence" value="ECO:0007669"/>
    <property type="project" value="UniProtKB-EC"/>
</dbReference>
<dbReference type="PANTHER" id="PTHR45138">
    <property type="entry name" value="REGULATORY COMPONENTS OF SENSORY TRANSDUCTION SYSTEM"/>
    <property type="match status" value="1"/>
</dbReference>
<keyword evidence="2" id="KW-0472">Membrane</keyword>
<feature type="transmembrane region" description="Helical" evidence="2">
    <location>
        <begin position="166"/>
        <end position="183"/>
    </location>
</feature>
<gene>
    <name evidence="4" type="ORF">ACFOLH_04840</name>
</gene>
<dbReference type="EMBL" id="JBHRWW010000002">
    <property type="protein sequence ID" value="MFC3687663.1"/>
    <property type="molecule type" value="Genomic_DNA"/>
</dbReference>
<dbReference type="Proteomes" id="UP001595685">
    <property type="component" value="Unassembled WGS sequence"/>
</dbReference>
<feature type="transmembrane region" description="Helical" evidence="2">
    <location>
        <begin position="29"/>
        <end position="51"/>
    </location>
</feature>
<feature type="transmembrane region" description="Helical" evidence="2">
    <location>
        <begin position="407"/>
        <end position="424"/>
    </location>
</feature>
<protein>
    <submittedName>
        <fullName evidence="4">Diguanylate cyclase domain-containing protein</fullName>
        <ecNumber evidence="4">2.7.7.65</ecNumber>
    </submittedName>
</protein>
<accession>A0ABV7WCV0</accession>
<sequence>MPGPVQRAHRGVPADAPVRADRRAQTVDALLPTFTVAAVVLGLLVPANLLLAPPPGAWVTAAVAGGVSAGFALARWVCSRPRGRALALAHPHEVGLVACLVASLFPLSQLLLDADPLATGGLMVFLLAAGTLLNERRYASVVTAVCLLQWLLAATVHGTLRTSAPVGVVLVCAAALAHVLNAIRCRAADRSAAAEHAVTLAACSDELTGLVNRRGLLDAAAGSSGPGALPPTVVFVDVDGLKQLNDAEGHDAGDRLLRSAAAALRAATRPGDVVARLGGDEFALLLPALPLGATGAVRRVEQALADAGVPASVGAARGRPGETVEHLLGRADTAMYAVKQSRRAAGGGRPPLPPAPAVDAPGPAAGDPVLDGAATARTDLGDLVRACAWLHVAVAPAHLLLLPSPAGRTMTLVSVVLAVGFAALRRADRSAALGPAVARHASALLCLALVVVCGEMVLYADVVPAPWASLPMVLCLVAAGGALPSHVQVAVVCPATVVVWAVVMASQGDPVGWIWNVMTLGCALGVAALLHVTHARTMRRLADAQARVRLAALTDQLTGVANRRAFLSAARQAWEDARRTGEHLGVLFLDLDGLKQVNDSRGHAAGDALLALAAATLRAAVGVDGLVARLAGDEFAVLLPGCGPDDLPARVAGLSRALSEAGVAASTGSAHLDGDASVEQVLARADAAMLRVKQGRRSHALPVRQAGPPGARAGTGVRPAAAGPRTGC</sequence>
<dbReference type="NCBIfam" id="TIGR00254">
    <property type="entry name" value="GGDEF"/>
    <property type="match status" value="2"/>
</dbReference>